<gene>
    <name evidence="2" type="ORF">BSTOLATCC_MIC11562</name>
</gene>
<keyword evidence="3" id="KW-1185">Reference proteome</keyword>
<evidence type="ECO:0000313" key="2">
    <source>
        <dbReference type="EMBL" id="CAG9314561.1"/>
    </source>
</evidence>
<feature type="coiled-coil region" evidence="1">
    <location>
        <begin position="35"/>
        <end position="73"/>
    </location>
</feature>
<keyword evidence="1" id="KW-0175">Coiled coil</keyword>
<protein>
    <submittedName>
        <fullName evidence="2">Uncharacterized protein</fullName>
    </submittedName>
</protein>
<dbReference type="Proteomes" id="UP001162131">
    <property type="component" value="Unassembled WGS sequence"/>
</dbReference>
<sequence length="454" mass="52592">MSKIFSRSMSESKLITFRSTNICLEHETNDFTRKLERERRVSNLLNKDLEELVEELGIKNKKLHRKIDDQRNRKGKQKIGILEENLDRSLKQLSEIKVLNLALKNKICAFRKEKNLYKTRNEGLKHNIEEVKSFSSKLRSESIDSLKVYDYMKEKIDGAEKSKEALRNSIHDKIGTLASQILSEAHDGNRYLHGISVKLADPIANASEVFQIIKNQANLWKQNCIKKRSSINEYSDFIKILNDGMEKMRRSSKKALLNENVNAFLNYFEESNKLSEYLDKLRDDLSRNEDELSSTRHQINLFRSCKEVDKNDRNSKLKQIDNEIDKTIQLSQDLTQSSEDMTEKVKNLNGPLTSISRNLKTLGLIEGFEYGLDSSKNAIELLQKLEKGIDLIIFSSQNLSRNDDIILPPIQKLKPSDVDIEAFIDPEEVSYPFTVQDLRQKATKSLQFFKESHK</sequence>
<dbReference type="AlphaFoldDB" id="A0AAU9IYJ0"/>
<reference evidence="2" key="1">
    <citation type="submission" date="2021-09" db="EMBL/GenBank/DDBJ databases">
        <authorList>
            <consortium name="AG Swart"/>
            <person name="Singh M."/>
            <person name="Singh A."/>
            <person name="Seah K."/>
            <person name="Emmerich C."/>
        </authorList>
    </citation>
    <scope>NUCLEOTIDE SEQUENCE</scope>
    <source>
        <strain evidence="2">ATCC30299</strain>
    </source>
</reference>
<name>A0AAU9IYJ0_9CILI</name>
<comment type="caution">
    <text evidence="2">The sequence shown here is derived from an EMBL/GenBank/DDBJ whole genome shotgun (WGS) entry which is preliminary data.</text>
</comment>
<proteinExistence type="predicted"/>
<evidence type="ECO:0000256" key="1">
    <source>
        <dbReference type="SAM" id="Coils"/>
    </source>
</evidence>
<dbReference type="EMBL" id="CAJZBQ010000012">
    <property type="protein sequence ID" value="CAG9314561.1"/>
    <property type="molecule type" value="Genomic_DNA"/>
</dbReference>
<feature type="coiled-coil region" evidence="1">
    <location>
        <begin position="271"/>
        <end position="298"/>
    </location>
</feature>
<evidence type="ECO:0000313" key="3">
    <source>
        <dbReference type="Proteomes" id="UP001162131"/>
    </source>
</evidence>
<organism evidence="2 3">
    <name type="scientific">Blepharisma stoltei</name>
    <dbReference type="NCBI Taxonomy" id="1481888"/>
    <lineage>
        <taxon>Eukaryota</taxon>
        <taxon>Sar</taxon>
        <taxon>Alveolata</taxon>
        <taxon>Ciliophora</taxon>
        <taxon>Postciliodesmatophora</taxon>
        <taxon>Heterotrichea</taxon>
        <taxon>Heterotrichida</taxon>
        <taxon>Blepharismidae</taxon>
        <taxon>Blepharisma</taxon>
    </lineage>
</organism>
<accession>A0AAU9IYJ0</accession>